<dbReference type="Proteomes" id="UP000296201">
    <property type="component" value="Chromosome"/>
</dbReference>
<evidence type="ECO:0000259" key="4">
    <source>
        <dbReference type="Pfam" id="PF19295"/>
    </source>
</evidence>
<comment type="similarity">
    <text evidence="1">Belongs to the iron-sulfur cluster assembly SufBD family.</text>
</comment>
<dbReference type="Pfam" id="PF01458">
    <property type="entry name" value="SUFBD_core"/>
    <property type="match status" value="1"/>
</dbReference>
<evidence type="ECO:0000259" key="3">
    <source>
        <dbReference type="Pfam" id="PF01458"/>
    </source>
</evidence>
<dbReference type="OrthoDB" id="9768262at2"/>
<evidence type="ECO:0000256" key="2">
    <source>
        <dbReference type="SAM" id="Coils"/>
    </source>
</evidence>
<evidence type="ECO:0000313" key="5">
    <source>
        <dbReference type="EMBL" id="QBZ82586.1"/>
    </source>
</evidence>
<dbReference type="InterPro" id="IPR055346">
    <property type="entry name" value="Fe-S_cluster_assembly_SufBD"/>
</dbReference>
<dbReference type="EMBL" id="CP032096">
    <property type="protein sequence ID" value="QBZ82586.1"/>
    <property type="molecule type" value="Genomic_DNA"/>
</dbReference>
<dbReference type="InterPro" id="IPR011542">
    <property type="entry name" value="SUF_FeS_clus_asmbl_SufD"/>
</dbReference>
<dbReference type="InterPro" id="IPR000825">
    <property type="entry name" value="SUF_FeS_clus_asmbl_SufBD_core"/>
</dbReference>
<dbReference type="InterPro" id="IPR037284">
    <property type="entry name" value="SUF_FeS_clus_asmbl_SufBD_sf"/>
</dbReference>
<dbReference type="InterPro" id="IPR045595">
    <property type="entry name" value="SufBD_N"/>
</dbReference>
<proteinExistence type="inferred from homology"/>
<dbReference type="SUPFAM" id="SSF101960">
    <property type="entry name" value="Stabilizer of iron transporter SufD"/>
    <property type="match status" value="1"/>
</dbReference>
<dbReference type="GO" id="GO:0016226">
    <property type="term" value="P:iron-sulfur cluster assembly"/>
    <property type="evidence" value="ECO:0007669"/>
    <property type="project" value="InterPro"/>
</dbReference>
<evidence type="ECO:0000313" key="6">
    <source>
        <dbReference type="Proteomes" id="UP000296201"/>
    </source>
</evidence>
<protein>
    <submittedName>
        <fullName evidence="5">FeS cluster assembly protein SufD</fullName>
    </submittedName>
</protein>
<dbReference type="Pfam" id="PF19295">
    <property type="entry name" value="SufBD_N"/>
    <property type="match status" value="1"/>
</dbReference>
<dbReference type="AlphaFoldDB" id="A0A4P7NY41"/>
<organism evidence="5 6">
    <name type="scientific">Hydrogenovibrio crunogenus</name>
    <dbReference type="NCBI Taxonomy" id="39765"/>
    <lineage>
        <taxon>Bacteria</taxon>
        <taxon>Pseudomonadati</taxon>
        <taxon>Pseudomonadota</taxon>
        <taxon>Gammaproteobacteria</taxon>
        <taxon>Thiotrichales</taxon>
        <taxon>Piscirickettsiaceae</taxon>
        <taxon>Hydrogenovibrio</taxon>
    </lineage>
</organism>
<feature type="domain" description="SUF system FeS cluster assembly SufBD N-terminal" evidence="4">
    <location>
        <begin position="17"/>
        <end position="168"/>
    </location>
</feature>
<dbReference type="PANTHER" id="PTHR43575">
    <property type="entry name" value="PROTEIN ABCI7, CHLOROPLASTIC"/>
    <property type="match status" value="1"/>
</dbReference>
<name>A0A4P7NY41_9GAMM</name>
<feature type="coiled-coil region" evidence="2">
    <location>
        <begin position="13"/>
        <end position="46"/>
    </location>
</feature>
<dbReference type="PANTHER" id="PTHR43575:SF1">
    <property type="entry name" value="PROTEIN ABCI7, CHLOROPLASTIC"/>
    <property type="match status" value="1"/>
</dbReference>
<keyword evidence="2" id="KW-0175">Coiled coil</keyword>
<accession>A0A4P7NY41</accession>
<gene>
    <name evidence="5" type="primary">sufD</name>
    <name evidence="5" type="ORF">GHNINEIG_00618</name>
</gene>
<dbReference type="RefSeq" id="WP_135795283.1">
    <property type="nucleotide sequence ID" value="NZ_CP032096.1"/>
</dbReference>
<reference evidence="5 6" key="1">
    <citation type="submission" date="2018-08" db="EMBL/GenBank/DDBJ databases">
        <title>Horizontal acquisition of hydrogen conversion ability and other habitat adaptations in Hydrogenovibrio crunogenus strains.</title>
        <authorList>
            <person name="Gonnella G."/>
            <person name="Adam N."/>
            <person name="Perner M."/>
        </authorList>
    </citation>
    <scope>NUCLEOTIDE SEQUENCE [LARGE SCALE GENOMIC DNA]</scope>
    <source>
        <strain evidence="5 6">SP-41</strain>
    </source>
</reference>
<keyword evidence="6" id="KW-1185">Reference proteome</keyword>
<sequence length="434" mass="48260">MTLAATPKMSPAARQLLDQLVAESQKLNEQTEAEALIEKRQAAQERLLSQGLPTRKDEDWQYTSLIPMLSHAFEIKPAKTITLDAIQSFLPEFDTIRLTFVDGVFSEELSAGFDFIPDALSIEMADADAIQSINLDEQADAFQLMNEMLLDQGLTVSLEKGAVLSVPLHVLHVQTQPEQWVNLRTQVSLSKNSEMTFIQQFVSLEAGHSALVNDLAKVAVADDARFKQIVLQDMNLESYYFANQFFEQSSSSVVETNYVGLGGEISRHQNYLMMLGEHAESMQNSIGLGTGKQVIDSRTSTTHQAAHCDSRQLHKLVLDDQSRGVFNGMIHVVKGAQKTDGQMDNKNLLLSKTAKVDAKPQLEIYADDVKCSHGCASGQIDEQQVFYAQARGIRKADALQLITRAFLLEPLESITNLTLRNWLTDTVSRKLAKQ</sequence>
<feature type="domain" description="SUF system FeS cluster assembly SufBD core" evidence="3">
    <location>
        <begin position="175"/>
        <end position="406"/>
    </location>
</feature>
<evidence type="ECO:0000256" key="1">
    <source>
        <dbReference type="ARBA" id="ARBA00043967"/>
    </source>
</evidence>
<dbReference type="NCBIfam" id="TIGR01981">
    <property type="entry name" value="sufD"/>
    <property type="match status" value="1"/>
</dbReference>